<accession>A0A0S4IH65</accession>
<dbReference type="EMBL" id="CYKH01000010">
    <property type="protein sequence ID" value="CUE58110.1"/>
    <property type="molecule type" value="Genomic_DNA"/>
</dbReference>
<dbReference type="VEuPathDB" id="TriTrypDB:BSAL_49225"/>
<dbReference type="AlphaFoldDB" id="A0A0S4IH65"/>
<dbReference type="Proteomes" id="UP000051952">
    <property type="component" value="Unassembled WGS sequence"/>
</dbReference>
<evidence type="ECO:0000313" key="3">
    <source>
        <dbReference type="Proteomes" id="UP000051952"/>
    </source>
</evidence>
<evidence type="ECO:0000313" key="2">
    <source>
        <dbReference type="EMBL" id="CUE58110.1"/>
    </source>
</evidence>
<keyword evidence="3" id="KW-1185">Reference proteome</keyword>
<protein>
    <submittedName>
        <fullName evidence="2">Uncharacterized protein</fullName>
    </submittedName>
</protein>
<gene>
    <name evidence="2" type="ORF">BSAL_49225</name>
</gene>
<feature type="compositionally biased region" description="Low complexity" evidence="1">
    <location>
        <begin position="1"/>
        <end position="20"/>
    </location>
</feature>
<feature type="region of interest" description="Disordered" evidence="1">
    <location>
        <begin position="1"/>
        <end position="31"/>
    </location>
</feature>
<feature type="region of interest" description="Disordered" evidence="1">
    <location>
        <begin position="116"/>
        <end position="135"/>
    </location>
</feature>
<feature type="compositionally biased region" description="Basic and acidic residues" evidence="1">
    <location>
        <begin position="121"/>
        <end position="135"/>
    </location>
</feature>
<reference evidence="3" key="1">
    <citation type="submission" date="2015-09" db="EMBL/GenBank/DDBJ databases">
        <authorList>
            <consortium name="Pathogen Informatics"/>
        </authorList>
    </citation>
    <scope>NUCLEOTIDE SEQUENCE [LARGE SCALE GENOMIC DNA]</scope>
    <source>
        <strain evidence="3">Lake Konstanz</strain>
    </source>
</reference>
<evidence type="ECO:0000256" key="1">
    <source>
        <dbReference type="SAM" id="MobiDB-lite"/>
    </source>
</evidence>
<organism evidence="2 3">
    <name type="scientific">Bodo saltans</name>
    <name type="common">Flagellated protozoan</name>
    <dbReference type="NCBI Taxonomy" id="75058"/>
    <lineage>
        <taxon>Eukaryota</taxon>
        <taxon>Discoba</taxon>
        <taxon>Euglenozoa</taxon>
        <taxon>Kinetoplastea</taxon>
        <taxon>Metakinetoplastina</taxon>
        <taxon>Eubodonida</taxon>
        <taxon>Bodonidae</taxon>
        <taxon>Bodo</taxon>
    </lineage>
</organism>
<feature type="non-terminal residue" evidence="2">
    <location>
        <position position="210"/>
    </location>
</feature>
<proteinExistence type="predicted"/>
<name>A0A0S4IH65_BODSA</name>
<sequence length="210" mass="23254">MSQPHPSSTTTHQPSSATKLTTKRDDDDTSVTSTIRQNNNIVMSEEEDVSNPISLMLFTWVSPMFTRGWQRFIEGKALTDKDLLRLPQSEASGPNYALFDSLYKEWKNKLTSVINSNTTNDDAHEPAALGRHNEEERSTSAANVAAANAELQNPSNLLILLIKANKKDLLLGVVFRLLQDTGNIASPFILRALITWMQRYALHGSEGGVA</sequence>